<dbReference type="Pfam" id="PF12728">
    <property type="entry name" value="HTH_17"/>
    <property type="match status" value="1"/>
</dbReference>
<gene>
    <name evidence="2" type="ORF">I6E12_09445</name>
</gene>
<reference evidence="2 3" key="1">
    <citation type="submission" date="2020-12" db="EMBL/GenBank/DDBJ databases">
        <title>Whole genome sequences of gut porcine anaerobes.</title>
        <authorList>
            <person name="Kubasova T."/>
            <person name="Jahodarova E."/>
            <person name="Rychlik I."/>
        </authorList>
    </citation>
    <scope>NUCLEOTIDE SEQUENCE [LARGE SCALE GENOMIC DNA]</scope>
    <source>
        <strain evidence="2 3">An925</strain>
    </source>
</reference>
<dbReference type="EMBL" id="JADYTN010000021">
    <property type="protein sequence ID" value="MCF2564335.1"/>
    <property type="molecule type" value="Genomic_DNA"/>
</dbReference>
<accession>A0ABS9CHJ9</accession>
<keyword evidence="3" id="KW-1185">Reference proteome</keyword>
<comment type="caution">
    <text evidence="2">The sequence shown here is derived from an EMBL/GenBank/DDBJ whole genome shotgun (WGS) entry which is preliminary data.</text>
</comment>
<dbReference type="PANTHER" id="PTHR34585">
    <property type="match status" value="1"/>
</dbReference>
<evidence type="ECO:0000313" key="2">
    <source>
        <dbReference type="EMBL" id="MCF2564335.1"/>
    </source>
</evidence>
<feature type="domain" description="Helix-turn-helix" evidence="1">
    <location>
        <begin position="40"/>
        <end position="84"/>
    </location>
</feature>
<protein>
    <submittedName>
        <fullName evidence="2">Helix-turn-helix domain-containing protein</fullName>
    </submittedName>
</protein>
<dbReference type="PANTHER" id="PTHR34585:SF22">
    <property type="entry name" value="HELIX-TURN-HELIX DOMAIN-CONTAINING PROTEIN"/>
    <property type="match status" value="1"/>
</dbReference>
<sequence length="106" mass="12221">MEVISIERSTYEELLTSFNSFVTKMKEMANRGKDKGLGDWLDNQDVCQMLNISPRTLLTLRDNGTLAYSQINRKVYYKPEDVESILHVVADRGKESKMCNLKTSRL</sequence>
<evidence type="ECO:0000259" key="1">
    <source>
        <dbReference type="Pfam" id="PF12728"/>
    </source>
</evidence>
<evidence type="ECO:0000313" key="3">
    <source>
        <dbReference type="Proteomes" id="UP001200470"/>
    </source>
</evidence>
<dbReference type="InterPro" id="IPR041657">
    <property type="entry name" value="HTH_17"/>
</dbReference>
<dbReference type="RefSeq" id="WP_301638387.1">
    <property type="nucleotide sequence ID" value="NZ_JADYTN010000021.1"/>
</dbReference>
<organism evidence="2 3">
    <name type="scientific">Xylanibacter brevis</name>
    <dbReference type="NCBI Taxonomy" id="83231"/>
    <lineage>
        <taxon>Bacteria</taxon>
        <taxon>Pseudomonadati</taxon>
        <taxon>Bacteroidota</taxon>
        <taxon>Bacteroidia</taxon>
        <taxon>Bacteroidales</taxon>
        <taxon>Prevotellaceae</taxon>
        <taxon>Xylanibacter</taxon>
    </lineage>
</organism>
<dbReference type="SUPFAM" id="SSF46955">
    <property type="entry name" value="Putative DNA-binding domain"/>
    <property type="match status" value="1"/>
</dbReference>
<proteinExistence type="predicted"/>
<name>A0ABS9CHJ9_9BACT</name>
<dbReference type="InterPro" id="IPR009061">
    <property type="entry name" value="DNA-bd_dom_put_sf"/>
</dbReference>
<dbReference type="Proteomes" id="UP001200470">
    <property type="component" value="Unassembled WGS sequence"/>
</dbReference>